<dbReference type="RefSeq" id="WP_407991694.1">
    <property type="nucleotide sequence ID" value="NZ_AP035881.2"/>
</dbReference>
<organism evidence="2">
    <name type="scientific">Kitasatospora sp. CMC57</name>
    <dbReference type="NCBI Taxonomy" id="3231513"/>
    <lineage>
        <taxon>Bacteria</taxon>
        <taxon>Bacillati</taxon>
        <taxon>Actinomycetota</taxon>
        <taxon>Actinomycetes</taxon>
        <taxon>Kitasatosporales</taxon>
        <taxon>Streptomycetaceae</taxon>
        <taxon>Kitasatospora</taxon>
    </lineage>
</organism>
<dbReference type="EMBL" id="AP035881">
    <property type="protein sequence ID" value="BFP49613.1"/>
    <property type="molecule type" value="Genomic_DNA"/>
</dbReference>
<gene>
    <name evidence="2" type="ORF">KCMC57_59810</name>
</gene>
<name>A0AB33K7E9_9ACTN</name>
<proteinExistence type="predicted"/>
<keyword evidence="1" id="KW-1133">Transmembrane helix</keyword>
<protein>
    <recommendedName>
        <fullName evidence="3">DUF998 domain-containing protein</fullName>
    </recommendedName>
</protein>
<evidence type="ECO:0000256" key="1">
    <source>
        <dbReference type="SAM" id="Phobius"/>
    </source>
</evidence>
<feature type="transmembrane region" description="Helical" evidence="1">
    <location>
        <begin position="123"/>
        <end position="146"/>
    </location>
</feature>
<dbReference type="AlphaFoldDB" id="A0AB33K7E9"/>
<feature type="transmembrane region" description="Helical" evidence="1">
    <location>
        <begin position="89"/>
        <end position="111"/>
    </location>
</feature>
<evidence type="ECO:0000313" key="2">
    <source>
        <dbReference type="EMBL" id="BFP49613.1"/>
    </source>
</evidence>
<keyword evidence="1" id="KW-0472">Membrane</keyword>
<feature type="transmembrane region" description="Helical" evidence="1">
    <location>
        <begin position="153"/>
        <end position="177"/>
    </location>
</feature>
<sequence length="237" mass="24846">MAARRYWFVLVLFGVSLALSVPLYRLPGTRCGRAADGVCAVPTRATGGILGTEALARPGWLACYWAVALLLALWLMARRYRRAGRLRRALPALAVMVLLGGAAAALTVTHWRGFRSPSAALGSAQLLIFNGATPLLVSAAALVLLAAAERSSWLLLFAFGYAALAYALATYDASHLLELVRLPVDGFADRWGVRQGLAPAIPAGLLLVAGAVAALAGRSPRTAGRHARGAVPARAGR</sequence>
<accession>A0AB33K7E9</accession>
<feature type="transmembrane region" description="Helical" evidence="1">
    <location>
        <begin position="197"/>
        <end position="216"/>
    </location>
</feature>
<reference evidence="2" key="1">
    <citation type="submission" date="2024-07" db="EMBL/GenBank/DDBJ databases">
        <title>Complete genome sequences of cellulolytic bacteria, Kitasatospora sp. CMC57 and Streptomyces sp. CMC78, isolated from Japanese agricultural soil.</title>
        <authorList>
            <person name="Hashimoto T."/>
            <person name="Ito M."/>
            <person name="Iwamoto M."/>
            <person name="Fukahori D."/>
            <person name="Shoda T."/>
            <person name="Sakoda M."/>
            <person name="Morohoshi T."/>
            <person name="Mitsuboshi M."/>
            <person name="Nishizawa T."/>
        </authorList>
    </citation>
    <scope>NUCLEOTIDE SEQUENCE</scope>
    <source>
        <strain evidence="2">CMC57</strain>
    </source>
</reference>
<evidence type="ECO:0008006" key="3">
    <source>
        <dbReference type="Google" id="ProtNLM"/>
    </source>
</evidence>
<feature type="transmembrane region" description="Helical" evidence="1">
    <location>
        <begin position="59"/>
        <end position="77"/>
    </location>
</feature>
<keyword evidence="1" id="KW-0812">Transmembrane</keyword>